<feature type="transmembrane region" description="Helical" evidence="1">
    <location>
        <begin position="472"/>
        <end position="495"/>
    </location>
</feature>
<evidence type="ECO:0000259" key="2">
    <source>
        <dbReference type="Pfam" id="PF01636"/>
    </source>
</evidence>
<feature type="transmembrane region" description="Helical" evidence="1">
    <location>
        <begin position="426"/>
        <end position="451"/>
    </location>
</feature>
<keyword evidence="1" id="KW-0812">Transmembrane</keyword>
<keyword evidence="1" id="KW-0472">Membrane</keyword>
<dbReference type="SUPFAM" id="SSF56112">
    <property type="entry name" value="Protein kinase-like (PK-like)"/>
    <property type="match status" value="1"/>
</dbReference>
<keyword evidence="4" id="KW-1185">Reference proteome</keyword>
<organism evidence="3 4">
    <name type="scientific">Staphylotrichum longicolle</name>
    <dbReference type="NCBI Taxonomy" id="669026"/>
    <lineage>
        <taxon>Eukaryota</taxon>
        <taxon>Fungi</taxon>
        <taxon>Dikarya</taxon>
        <taxon>Ascomycota</taxon>
        <taxon>Pezizomycotina</taxon>
        <taxon>Sordariomycetes</taxon>
        <taxon>Sordariomycetidae</taxon>
        <taxon>Sordariales</taxon>
        <taxon>Chaetomiaceae</taxon>
        <taxon>Staphylotrichum</taxon>
    </lineage>
</organism>
<reference evidence="3" key="1">
    <citation type="submission" date="2023-02" db="EMBL/GenBank/DDBJ databases">
        <authorList>
            <person name="Palmer J.M."/>
        </authorList>
    </citation>
    <scope>NUCLEOTIDE SEQUENCE</scope>
    <source>
        <strain evidence="3">FW57</strain>
    </source>
</reference>
<evidence type="ECO:0000256" key="1">
    <source>
        <dbReference type="SAM" id="Phobius"/>
    </source>
</evidence>
<evidence type="ECO:0000313" key="4">
    <source>
        <dbReference type="Proteomes" id="UP001197093"/>
    </source>
</evidence>
<feature type="domain" description="Aminoglycoside phosphotransferase" evidence="2">
    <location>
        <begin position="63"/>
        <end position="282"/>
    </location>
</feature>
<proteinExistence type="predicted"/>
<accession>A0AAD4F2D9</accession>
<dbReference type="Gene3D" id="3.30.200.20">
    <property type="entry name" value="Phosphorylase Kinase, domain 1"/>
    <property type="match status" value="1"/>
</dbReference>
<keyword evidence="1" id="KW-1133">Transmembrane helix</keyword>
<dbReference type="Gene3D" id="3.90.1200.10">
    <property type="match status" value="1"/>
</dbReference>
<comment type="caution">
    <text evidence="3">The sequence shown here is derived from an EMBL/GenBank/DDBJ whole genome shotgun (WGS) entry which is preliminary data.</text>
</comment>
<dbReference type="InterPro" id="IPR002575">
    <property type="entry name" value="Aminoglycoside_PTrfase"/>
</dbReference>
<dbReference type="InterPro" id="IPR011009">
    <property type="entry name" value="Kinase-like_dom_sf"/>
</dbReference>
<protein>
    <recommendedName>
        <fullName evidence="2">Aminoglycoside phosphotransferase domain-containing protein</fullName>
    </recommendedName>
</protein>
<name>A0AAD4F2D9_9PEZI</name>
<dbReference type="EMBL" id="JAHCVI010000001">
    <property type="protein sequence ID" value="KAG7290242.1"/>
    <property type="molecule type" value="Genomic_DNA"/>
</dbReference>
<dbReference type="Proteomes" id="UP001197093">
    <property type="component" value="Unassembled WGS sequence"/>
</dbReference>
<feature type="transmembrane region" description="Helical" evidence="1">
    <location>
        <begin position="515"/>
        <end position="536"/>
    </location>
</feature>
<dbReference type="AlphaFoldDB" id="A0AAD4F2D9"/>
<evidence type="ECO:0000313" key="3">
    <source>
        <dbReference type="EMBL" id="KAG7290242.1"/>
    </source>
</evidence>
<dbReference type="Pfam" id="PF01636">
    <property type="entry name" value="APH"/>
    <property type="match status" value="1"/>
</dbReference>
<sequence length="581" mass="62624">MATTTQAAKVSEEVLQELSSTEFACSSLKPLSGGTANFIFKGTLTNPLSDGTKELAVKHGEGFIASMPDFQIPTTRCHVEVECLKALNGLSPTSGAFAVRAPRLYHFNSETNTQIQEYLPEALSLKEYALKHFSSSRDPSRKSLCVDLGRSLGAWLRSFHDWAALPEQSNFRSEIKSNEAMQRIRQFANYSTLVNTVDNFPDILADARETFEKIRDTTAEEITRPDLQVIHGDFWTGNALLPDGRLEAGGQMPVFIVDWEVCQFGLPALDLGQMTAEMYQLSLFKDMDEGKWLIEGLAAGYGRVDDEVAFRAALQVGTHLIAWGTRVPGWGSEDQVQQVVGVGKELILRAWHKDRAWFEAGDLACLFGSHLILYRICFGPQPFTCTPSIPTVQPLPPSQLASSIPLQKGGGNFALAGLALGLQSSFILLSGIPLLLLLLASVVANLVQIYFNTTPLPAKRERHAQAALWARSLDWAAAAGAVMGFAAYQAVVAGASRLIQTVSGVPLAVSAGGTAGSLFGGVVGVTVAGAMVNTVLTAMDTGFDAYLAGKRIGRNGGGGGGDDVEMERGLFQKRAAYERFP</sequence>
<gene>
    <name evidence="3" type="ORF">NEMBOFW57_000240</name>
</gene>